<evidence type="ECO:0000256" key="1">
    <source>
        <dbReference type="SAM" id="Phobius"/>
    </source>
</evidence>
<accession>O45461</accession>
<feature type="transmembrane region" description="Helical" evidence="1">
    <location>
        <begin position="14"/>
        <end position="38"/>
    </location>
</feature>
<dbReference type="UCSC" id="F36D3.6">
    <property type="organism name" value="c. elegans"/>
</dbReference>
<dbReference type="AGR" id="WB:WBGene00005353"/>
<dbReference type="OrthoDB" id="5865150at2759"/>
<dbReference type="HOGENOM" id="CLU_042960_1_0_1"/>
<evidence type="ECO:0000313" key="4">
    <source>
        <dbReference type="WormBase" id="F36D3.6"/>
    </source>
</evidence>
<dbReference type="GeneID" id="185353"/>
<feature type="transmembrane region" description="Helical" evidence="1">
    <location>
        <begin position="137"/>
        <end position="157"/>
    </location>
</feature>
<dbReference type="CTD" id="185353"/>
<dbReference type="PANTHER" id="PTHR22941:SF308">
    <property type="entry name" value="SERPENTINE RECEPTOR, CLASS H"/>
    <property type="match status" value="1"/>
</dbReference>
<keyword evidence="1" id="KW-0472">Membrane</keyword>
<feature type="transmembrane region" description="Helical" evidence="1">
    <location>
        <begin position="276"/>
        <end position="296"/>
    </location>
</feature>
<dbReference type="PhylomeDB" id="O45461"/>
<feature type="transmembrane region" description="Helical" evidence="1">
    <location>
        <begin position="240"/>
        <end position="270"/>
    </location>
</feature>
<dbReference type="PANTHER" id="PTHR22941">
    <property type="entry name" value="SERPENTINE RECEPTOR"/>
    <property type="match status" value="1"/>
</dbReference>
<evidence type="ECO:0000313" key="3">
    <source>
        <dbReference type="Proteomes" id="UP000001940"/>
    </source>
</evidence>
<dbReference type="RefSeq" id="NP_507177.2">
    <property type="nucleotide sequence ID" value="NM_074776.2"/>
</dbReference>
<keyword evidence="3" id="KW-1185">Reference proteome</keyword>
<dbReference type="Pfam" id="PF10318">
    <property type="entry name" value="7TM_GPCR_Srh"/>
    <property type="match status" value="1"/>
</dbReference>
<dbReference type="FunCoup" id="O45461">
    <property type="interactions" value="12"/>
</dbReference>
<dbReference type="InterPro" id="IPR053220">
    <property type="entry name" value="Nematode_rcpt-like_serp_H"/>
</dbReference>
<keyword evidence="2" id="KW-0675">Receptor</keyword>
<feature type="transmembrane region" description="Helical" evidence="1">
    <location>
        <begin position="196"/>
        <end position="220"/>
    </location>
</feature>
<dbReference type="Proteomes" id="UP000001940">
    <property type="component" value="Chromosome V"/>
</dbReference>
<keyword evidence="1" id="KW-0812">Transmembrane</keyword>
<proteinExistence type="predicted"/>
<dbReference type="PaxDb" id="6239-F36D3.6"/>
<dbReference type="AlphaFoldDB" id="O45461"/>
<organism evidence="2 3">
    <name type="scientific">Caenorhabditis elegans</name>
    <dbReference type="NCBI Taxonomy" id="6239"/>
    <lineage>
        <taxon>Eukaryota</taxon>
        <taxon>Metazoa</taxon>
        <taxon>Ecdysozoa</taxon>
        <taxon>Nematoda</taxon>
        <taxon>Chromadorea</taxon>
        <taxon>Rhabditida</taxon>
        <taxon>Rhabditina</taxon>
        <taxon>Rhabditomorpha</taxon>
        <taxon>Rhabditoidea</taxon>
        <taxon>Rhabditidae</taxon>
        <taxon>Peloderinae</taxon>
        <taxon>Caenorhabditis</taxon>
    </lineage>
</organism>
<dbReference type="EMBL" id="BX284605">
    <property type="protein sequence ID" value="CAB04317.2"/>
    <property type="molecule type" value="Genomic_DNA"/>
</dbReference>
<feature type="transmembrane region" description="Helical" evidence="1">
    <location>
        <begin position="86"/>
        <end position="116"/>
    </location>
</feature>
<reference evidence="2 3" key="1">
    <citation type="journal article" date="1998" name="Science">
        <title>Genome sequence of the nematode C. elegans: a platform for investigating biology.</title>
        <authorList>
            <consortium name="The C. elegans sequencing consortium"/>
            <person name="Sulson J.E."/>
            <person name="Waterston R."/>
        </authorList>
    </citation>
    <scope>NUCLEOTIDE SEQUENCE [LARGE SCALE GENOMIC DNA]</scope>
    <source>
        <strain evidence="2 3">Bristol N2</strain>
    </source>
</reference>
<protein>
    <submittedName>
        <fullName evidence="2">Serpentine Receptor, class H</fullName>
    </submittedName>
</protein>
<name>O45461_CAEEL</name>
<dbReference type="PIR" id="T21851">
    <property type="entry name" value="T21851"/>
</dbReference>
<sequence>MCTWHDSYLASEEFYLLCSHVITVIQFPLNLLGLYIVVFKTPSNMSKVKFSMLVMHFTIFWIDFYWNILCIPFVIYAAVAGYPLGVIVYLGVPTIVVAYIGMTSLLLLIPAVVLFFEERYNRLIRRDADSQSRFIKRVIYFIIIYVLVLTGLIPAYSDSFNYEEQRLYILKEYPCIPPSFFEKPGFLILSDNPRKLAYTLLLFIIIFMLQTLYFLIRVLFHLQKSKAHSEKTARMQKQLFKALCIQVSVPLVFAAVPCIYMNISAAFYYLNMMLSNFSLLWIQTHGICSTVTMLCVHKAYRGATVKLFCRRELANKVFERKSVNNSGIKL</sequence>
<dbReference type="Gene3D" id="1.20.1070.10">
    <property type="entry name" value="Rhodopsin 7-helix transmembrane proteins"/>
    <property type="match status" value="1"/>
</dbReference>
<dbReference type="InParanoid" id="O45461"/>
<dbReference type="OMA" id="MAVISPC"/>
<dbReference type="InterPro" id="IPR019422">
    <property type="entry name" value="7TM_GPCR_serpentine_rcpt_Srh"/>
</dbReference>
<feature type="transmembrane region" description="Helical" evidence="1">
    <location>
        <begin position="59"/>
        <end position="80"/>
    </location>
</feature>
<dbReference type="WormBase" id="F36D3.6">
    <property type="protein sequence ID" value="CE33071"/>
    <property type="gene ID" value="WBGene00005353"/>
    <property type="gene designation" value="srh-136"/>
</dbReference>
<keyword evidence="1" id="KW-1133">Transmembrane helix</keyword>
<evidence type="ECO:0000313" key="2">
    <source>
        <dbReference type="EMBL" id="CAB04317.2"/>
    </source>
</evidence>
<dbReference type="SUPFAM" id="SSF81321">
    <property type="entry name" value="Family A G protein-coupled receptor-like"/>
    <property type="match status" value="1"/>
</dbReference>
<dbReference type="KEGG" id="cel:CELE_F36D3.6"/>
<gene>
    <name evidence="2 4" type="primary">srh-136</name>
    <name evidence="2" type="ORF">CELE_F36D3.6</name>
    <name evidence="4" type="ORF">F36D3.6</name>
</gene>
<dbReference type="eggNOG" id="ENOG502THQ2">
    <property type="taxonomic scope" value="Eukaryota"/>
</dbReference>